<evidence type="ECO:0000259" key="4">
    <source>
        <dbReference type="PROSITE" id="PS51898"/>
    </source>
</evidence>
<dbReference type="eggNOG" id="COG4974">
    <property type="taxonomic scope" value="Bacteria"/>
</dbReference>
<dbReference type="InterPro" id="IPR010998">
    <property type="entry name" value="Integrase_recombinase_N"/>
</dbReference>
<sequence length="388" mass="44373">GWKKRRQRMAATKRNKTKYPGVFFREEKRIGASGSEKVYYVVFKKNGKVIEEKVGRQFIDDMTPAKASRIRSELIEGKRKTKKLAKEEALAASLRKNIHGIWEEYAKGRPKNKNTDIDLCRYELHLKNIFGHKFPEEITTNDVRIFKDNLIQSGKSPQTVLNTLALLRRILRFGEKNGFCTLPDRSQLVFEMPKVDNIKTENLTETQLKALMEALDAETDQVMASCLRLALVTGMRKGALLALEWTDLDFEQGIITLQGKSAKKGKTAYIPMSEAAKIILEKLPHTSRYVFPNTKGEKRSDFRSMPNRIKQKAQLPADFRPFHGLRHTYASHLASSGKVDLYTLQKLLTHSSPQMTQRYAHLADEAMKRAARVADDILTSNMEKKDDD</sequence>
<dbReference type="PANTHER" id="PTHR30349:SF64">
    <property type="entry name" value="PROPHAGE INTEGRASE INTD-RELATED"/>
    <property type="match status" value="1"/>
</dbReference>
<dbReference type="GO" id="GO:0015074">
    <property type="term" value="P:DNA integration"/>
    <property type="evidence" value="ECO:0007669"/>
    <property type="project" value="InterPro"/>
</dbReference>
<dbReference type="AlphaFoldDB" id="Q1MRZ7"/>
<dbReference type="PROSITE" id="PS51898">
    <property type="entry name" value="TYR_RECOMBINASE"/>
    <property type="match status" value="1"/>
</dbReference>
<evidence type="ECO:0000256" key="3">
    <source>
        <dbReference type="ARBA" id="ARBA00023172"/>
    </source>
</evidence>
<dbReference type="Pfam" id="PF00589">
    <property type="entry name" value="Phage_integrase"/>
    <property type="match status" value="1"/>
</dbReference>
<dbReference type="Proteomes" id="UP000002430">
    <property type="component" value="Chromosome"/>
</dbReference>
<reference evidence="5 6" key="1">
    <citation type="submission" date="2005-11" db="EMBL/GenBank/DDBJ databases">
        <title>The complete genome sequence of Lawsonia intracellularis: the causative agent of proliferative enteropathy.</title>
        <authorList>
            <person name="Kaur K."/>
            <person name="Zhang Q."/>
            <person name="Beckler D."/>
            <person name="Munir S."/>
            <person name="Li L."/>
            <person name="Kinsley K."/>
            <person name="Herron L."/>
            <person name="Peterson A."/>
            <person name="May B."/>
            <person name="Singh S."/>
            <person name="Gebhart C."/>
            <person name="Kapur V."/>
        </authorList>
    </citation>
    <scope>NUCLEOTIDE SEQUENCE [LARGE SCALE GENOMIC DNA]</scope>
    <source>
        <strain evidence="5 6">PHE/MN1-00</strain>
    </source>
</reference>
<dbReference type="CDD" id="cd00796">
    <property type="entry name" value="INT_Rci_Hp1_C"/>
    <property type="match status" value="1"/>
</dbReference>
<dbReference type="GO" id="GO:0006310">
    <property type="term" value="P:DNA recombination"/>
    <property type="evidence" value="ECO:0007669"/>
    <property type="project" value="UniProtKB-KW"/>
</dbReference>
<keyword evidence="6" id="KW-1185">Reference proteome</keyword>
<evidence type="ECO:0000256" key="2">
    <source>
        <dbReference type="ARBA" id="ARBA00023125"/>
    </source>
</evidence>
<keyword evidence="2" id="KW-0238">DNA-binding</keyword>
<feature type="non-terminal residue" evidence="5">
    <location>
        <position position="1"/>
    </location>
</feature>
<dbReference type="SUPFAM" id="SSF56349">
    <property type="entry name" value="DNA breaking-rejoining enzymes"/>
    <property type="match status" value="1"/>
</dbReference>
<dbReference type="InterPro" id="IPR002104">
    <property type="entry name" value="Integrase_catalytic"/>
</dbReference>
<proteinExistence type="inferred from homology"/>
<evidence type="ECO:0000256" key="1">
    <source>
        <dbReference type="ARBA" id="ARBA00008857"/>
    </source>
</evidence>
<dbReference type="PANTHER" id="PTHR30349">
    <property type="entry name" value="PHAGE INTEGRASE-RELATED"/>
    <property type="match status" value="1"/>
</dbReference>
<dbReference type="STRING" id="363253.LI0173"/>
<comment type="similarity">
    <text evidence="1">Belongs to the 'phage' integrase family.</text>
</comment>
<dbReference type="InterPro" id="IPR013762">
    <property type="entry name" value="Integrase-like_cat_sf"/>
</dbReference>
<organism evidence="5 6">
    <name type="scientific">Lawsonia intracellularis (strain PHE/MN1-00)</name>
    <dbReference type="NCBI Taxonomy" id="363253"/>
    <lineage>
        <taxon>Bacteria</taxon>
        <taxon>Pseudomonadati</taxon>
        <taxon>Thermodesulfobacteriota</taxon>
        <taxon>Desulfovibrionia</taxon>
        <taxon>Desulfovibrionales</taxon>
        <taxon>Desulfovibrionaceae</taxon>
        <taxon>Lawsonia</taxon>
    </lineage>
</organism>
<accession>Q1MRZ7</accession>
<name>Q1MRZ7_LAWIP</name>
<dbReference type="GO" id="GO:0003677">
    <property type="term" value="F:DNA binding"/>
    <property type="evidence" value="ECO:0007669"/>
    <property type="project" value="UniProtKB-KW"/>
</dbReference>
<dbReference type="InterPro" id="IPR050090">
    <property type="entry name" value="Tyrosine_recombinase_XerCD"/>
</dbReference>
<keyword evidence="3" id="KW-0233">DNA recombination</keyword>
<feature type="domain" description="Tyr recombinase" evidence="4">
    <location>
        <begin position="198"/>
        <end position="372"/>
    </location>
</feature>
<dbReference type="Gene3D" id="1.10.150.130">
    <property type="match status" value="1"/>
</dbReference>
<dbReference type="HOGENOM" id="CLU_027562_17_7_7"/>
<evidence type="ECO:0000313" key="5">
    <source>
        <dbReference type="EMBL" id="CAJ54229.1"/>
    </source>
</evidence>
<dbReference type="Gene3D" id="1.10.443.10">
    <property type="entry name" value="Intergrase catalytic core"/>
    <property type="match status" value="1"/>
</dbReference>
<evidence type="ECO:0000313" key="6">
    <source>
        <dbReference type="Proteomes" id="UP000002430"/>
    </source>
</evidence>
<dbReference type="InterPro" id="IPR011010">
    <property type="entry name" value="DNA_brk_join_enz"/>
</dbReference>
<protein>
    <submittedName>
        <fullName evidence="5">Prophage DLP12 integrase</fullName>
    </submittedName>
</protein>
<gene>
    <name evidence="5" type="ordered locus">LI0173</name>
</gene>
<dbReference type="EMBL" id="AM180252">
    <property type="protein sequence ID" value="CAJ54229.1"/>
    <property type="molecule type" value="Genomic_DNA"/>
</dbReference>
<dbReference type="KEGG" id="lip:LI0173"/>